<gene>
    <name evidence="2" type="ORF">ALP24_04819</name>
</gene>
<feature type="non-terminal residue" evidence="2">
    <location>
        <position position="1"/>
    </location>
</feature>
<name>A0A3M5WQE6_PSEAP</name>
<evidence type="ECO:0000256" key="1">
    <source>
        <dbReference type="SAM" id="Phobius"/>
    </source>
</evidence>
<sequence>CALTGNRQPTLALVLPALVSALLWPWISYGLRGLRKRLKIN</sequence>
<dbReference type="Proteomes" id="UP000274315">
    <property type="component" value="Unassembled WGS sequence"/>
</dbReference>
<comment type="caution">
    <text evidence="2">The sequence shown here is derived from an EMBL/GenBank/DDBJ whole genome shotgun (WGS) entry which is preliminary data.</text>
</comment>
<keyword evidence="1" id="KW-1133">Transmembrane helix</keyword>
<organism evidence="2 3">
    <name type="scientific">Pseudomonas syringae pv. aptata</name>
    <dbReference type="NCBI Taxonomy" id="83167"/>
    <lineage>
        <taxon>Bacteria</taxon>
        <taxon>Pseudomonadati</taxon>
        <taxon>Pseudomonadota</taxon>
        <taxon>Gammaproteobacteria</taxon>
        <taxon>Pseudomonadales</taxon>
        <taxon>Pseudomonadaceae</taxon>
        <taxon>Pseudomonas</taxon>
        <taxon>Pseudomonas syringae</taxon>
    </lineage>
</organism>
<accession>A0A3M5WQE6</accession>
<evidence type="ECO:0000313" key="2">
    <source>
        <dbReference type="EMBL" id="RMU71994.1"/>
    </source>
</evidence>
<feature type="transmembrane region" description="Helical" evidence="1">
    <location>
        <begin position="12"/>
        <end position="31"/>
    </location>
</feature>
<evidence type="ECO:0000313" key="3">
    <source>
        <dbReference type="Proteomes" id="UP000274315"/>
    </source>
</evidence>
<dbReference type="EMBL" id="RBUF01000450">
    <property type="protein sequence ID" value="RMU71994.1"/>
    <property type="molecule type" value="Genomic_DNA"/>
</dbReference>
<reference evidence="2 3" key="1">
    <citation type="submission" date="2018-08" db="EMBL/GenBank/DDBJ databases">
        <title>Recombination of ecologically and evolutionarily significant loci maintains genetic cohesion in the Pseudomonas syringae species complex.</title>
        <authorList>
            <person name="Dillon M."/>
            <person name="Thakur S."/>
            <person name="Almeida R.N.D."/>
            <person name="Weir B.S."/>
            <person name="Guttman D.S."/>
        </authorList>
    </citation>
    <scope>NUCLEOTIDE SEQUENCE [LARGE SCALE GENOMIC DNA]</scope>
    <source>
        <strain evidence="2 3">ICMP 11935</strain>
    </source>
</reference>
<protein>
    <submittedName>
        <fullName evidence="2">Rod shape-determining protein mreD</fullName>
    </submittedName>
</protein>
<dbReference type="AlphaFoldDB" id="A0A3M5WQE6"/>
<proteinExistence type="predicted"/>
<keyword evidence="1" id="KW-0472">Membrane</keyword>
<keyword evidence="1" id="KW-0812">Transmembrane</keyword>